<name>A0A9P4KIH7_9PLEO</name>
<reference evidence="3" key="1">
    <citation type="journal article" date="2020" name="Stud. Mycol.">
        <title>101 Dothideomycetes genomes: A test case for predicting lifestyles and emergence of pathogens.</title>
        <authorList>
            <person name="Haridas S."/>
            <person name="Albert R."/>
            <person name="Binder M."/>
            <person name="Bloem J."/>
            <person name="LaButti K."/>
            <person name="Salamov A."/>
            <person name="Andreopoulos B."/>
            <person name="Baker S."/>
            <person name="Barry K."/>
            <person name="Bills G."/>
            <person name="Bluhm B."/>
            <person name="Cannon C."/>
            <person name="Castanera R."/>
            <person name="Culley D."/>
            <person name="Daum C."/>
            <person name="Ezra D."/>
            <person name="Gonzalez J."/>
            <person name="Henrissat B."/>
            <person name="Kuo A."/>
            <person name="Liang C."/>
            <person name="Lipzen A."/>
            <person name="Lutzoni F."/>
            <person name="Magnuson J."/>
            <person name="Mondo S."/>
            <person name="Nolan M."/>
            <person name="Ohm R."/>
            <person name="Pangilinan J."/>
            <person name="Park H.-J."/>
            <person name="Ramirez L."/>
            <person name="Alfaro M."/>
            <person name="Sun H."/>
            <person name="Tritt A."/>
            <person name="Yoshinaga Y."/>
            <person name="Zwiers L.-H."/>
            <person name="Turgeon B."/>
            <person name="Goodwin S."/>
            <person name="Spatafora J."/>
            <person name="Crous P."/>
            <person name="Grigoriev I."/>
        </authorList>
    </citation>
    <scope>NUCLEOTIDE SEQUENCE [LARGE SCALE GENOMIC DNA]</scope>
    <source>
        <strain evidence="3">CBS 304.66</strain>
    </source>
</reference>
<gene>
    <name evidence="2" type="ORF">CC78DRAFT_577421</name>
</gene>
<comment type="caution">
    <text evidence="2">The sequence shown here is derived from an EMBL/GenBank/DDBJ whole genome shotgun (WGS) entry which is preliminary data.</text>
</comment>
<dbReference type="EMBL" id="ML986593">
    <property type="protein sequence ID" value="KAF2267220.1"/>
    <property type="molecule type" value="Genomic_DNA"/>
</dbReference>
<evidence type="ECO:0000313" key="2">
    <source>
        <dbReference type="EMBL" id="KAF2267220.1"/>
    </source>
</evidence>
<organism evidence="2 3">
    <name type="scientific">Lojkania enalia</name>
    <dbReference type="NCBI Taxonomy" id="147567"/>
    <lineage>
        <taxon>Eukaryota</taxon>
        <taxon>Fungi</taxon>
        <taxon>Dikarya</taxon>
        <taxon>Ascomycota</taxon>
        <taxon>Pezizomycotina</taxon>
        <taxon>Dothideomycetes</taxon>
        <taxon>Pleosporomycetidae</taxon>
        <taxon>Pleosporales</taxon>
        <taxon>Pleosporales incertae sedis</taxon>
        <taxon>Lojkania</taxon>
    </lineage>
</organism>
<feature type="region of interest" description="Disordered" evidence="1">
    <location>
        <begin position="37"/>
        <end position="72"/>
    </location>
</feature>
<evidence type="ECO:0000313" key="3">
    <source>
        <dbReference type="Proteomes" id="UP000800093"/>
    </source>
</evidence>
<protein>
    <submittedName>
        <fullName evidence="2">Uncharacterized protein</fullName>
    </submittedName>
</protein>
<proteinExistence type="predicted"/>
<dbReference type="AlphaFoldDB" id="A0A9P4KIH7"/>
<keyword evidence="3" id="KW-1185">Reference proteome</keyword>
<evidence type="ECO:0000256" key="1">
    <source>
        <dbReference type="SAM" id="MobiDB-lite"/>
    </source>
</evidence>
<accession>A0A9P4KIH7</accession>
<dbReference type="Proteomes" id="UP000800093">
    <property type="component" value="Unassembled WGS sequence"/>
</dbReference>
<dbReference type="OrthoDB" id="5209734at2759"/>
<sequence>MAQVESHVGNEVNSQVIHDNTMGGRIITGLDTFIARGPTSGSRQRYDINITQSKKEHTGGDGPMRRRPTAKA</sequence>